<keyword evidence="4" id="KW-1185">Reference proteome</keyword>
<name>A0A8B2NV82_9HYPH</name>
<dbReference type="Proteomes" id="UP000249590">
    <property type="component" value="Unassembled WGS sequence"/>
</dbReference>
<protein>
    <submittedName>
        <fullName evidence="3">Uncharacterized protein</fullName>
    </submittedName>
</protein>
<dbReference type="EMBL" id="QHHQ01000005">
    <property type="protein sequence ID" value="RAH99546.1"/>
    <property type="molecule type" value="Genomic_DNA"/>
</dbReference>
<organism evidence="3 4">
    <name type="scientific">Acuticoccus sediminis</name>
    <dbReference type="NCBI Taxonomy" id="2184697"/>
    <lineage>
        <taxon>Bacteria</taxon>
        <taxon>Pseudomonadati</taxon>
        <taxon>Pseudomonadota</taxon>
        <taxon>Alphaproteobacteria</taxon>
        <taxon>Hyphomicrobiales</taxon>
        <taxon>Amorphaceae</taxon>
        <taxon>Acuticoccus</taxon>
    </lineage>
</organism>
<feature type="chain" id="PRO_5032279164" evidence="2">
    <location>
        <begin position="23"/>
        <end position="171"/>
    </location>
</feature>
<gene>
    <name evidence="3" type="ORF">DLJ53_23860</name>
</gene>
<feature type="signal peptide" evidence="2">
    <location>
        <begin position="1"/>
        <end position="22"/>
    </location>
</feature>
<feature type="transmembrane region" description="Helical" evidence="1">
    <location>
        <begin position="137"/>
        <end position="161"/>
    </location>
</feature>
<keyword evidence="1" id="KW-0472">Membrane</keyword>
<dbReference type="RefSeq" id="WP_111349854.1">
    <property type="nucleotide sequence ID" value="NZ_QHHQ01000005.1"/>
</dbReference>
<evidence type="ECO:0000313" key="4">
    <source>
        <dbReference type="Proteomes" id="UP000249590"/>
    </source>
</evidence>
<evidence type="ECO:0000256" key="2">
    <source>
        <dbReference type="SAM" id="SignalP"/>
    </source>
</evidence>
<keyword evidence="1" id="KW-0812">Transmembrane</keyword>
<reference evidence="3 4" key="1">
    <citation type="submission" date="2018-05" db="EMBL/GenBank/DDBJ databases">
        <title>Acuticoccus sediminis sp. nov., isolated from deep-sea sediment of Indian Ocean.</title>
        <authorList>
            <person name="Liu X."/>
            <person name="Lai Q."/>
            <person name="Du Y."/>
            <person name="Sun F."/>
            <person name="Zhang X."/>
            <person name="Wang S."/>
            <person name="Shao Z."/>
        </authorList>
    </citation>
    <scope>NUCLEOTIDE SEQUENCE [LARGE SCALE GENOMIC DNA]</scope>
    <source>
        <strain evidence="3 4">PTG4-2</strain>
    </source>
</reference>
<keyword evidence="1" id="KW-1133">Transmembrane helix</keyword>
<comment type="caution">
    <text evidence="3">The sequence shown here is derived from an EMBL/GenBank/DDBJ whole genome shotgun (WGS) entry which is preliminary data.</text>
</comment>
<keyword evidence="2" id="KW-0732">Signal</keyword>
<dbReference type="OrthoDB" id="9996629at2"/>
<sequence>MRRLIALAAMSLAGVLTGPPIAATVVEIEVRLDRPVGPHRIEAARRQGIAGALATMPPADIAALRPLRPGAAVAGESAEDRAMRSVVVVQDAPDRLRIEVSSGQMLAAHAIARSVRDRLDAGGPSRFRLAHRTEGQWGLGIAYMTLAGSLAALLLRAIAAIRQRLGRRTSR</sequence>
<proteinExistence type="predicted"/>
<accession>A0A8B2NV82</accession>
<dbReference type="AlphaFoldDB" id="A0A8B2NV82"/>
<evidence type="ECO:0000256" key="1">
    <source>
        <dbReference type="SAM" id="Phobius"/>
    </source>
</evidence>
<evidence type="ECO:0000313" key="3">
    <source>
        <dbReference type="EMBL" id="RAH99546.1"/>
    </source>
</evidence>